<comment type="caution">
    <text evidence="3">The sequence shown here is derived from an EMBL/GenBank/DDBJ whole genome shotgun (WGS) entry which is preliminary data.</text>
</comment>
<dbReference type="PANTHER" id="PTHR35339">
    <property type="entry name" value="LINALOOL DEHYDRATASE_ISOMERASE DOMAIN-CONTAINING PROTEIN"/>
    <property type="match status" value="1"/>
</dbReference>
<dbReference type="PANTHER" id="PTHR35339:SF4">
    <property type="entry name" value="LINALOOL DEHYDRATASE_ISOMERASE DOMAIN-CONTAINING PROTEIN"/>
    <property type="match status" value="1"/>
</dbReference>
<gene>
    <name evidence="3" type="ORF">ACFP3R_22215</name>
</gene>
<dbReference type="InterPro" id="IPR016624">
    <property type="entry name" value="UCP014753"/>
</dbReference>
<dbReference type="RefSeq" id="WP_380638293.1">
    <property type="nucleotide sequence ID" value="NZ_JBHSQO010000023.1"/>
</dbReference>
<sequence length="671" mass="72473">MPPEPLPRAAEAAAERTREQWTRKQWTRKQWTREQWTRGQWAATADGMLRAVRPHGSPGHARISLPGPTGGYGADVDGLEGFARTFLLAAFRLAGEHGADPDNLAEWYAEGIAAGTDPRSPERWVRLDEHGQAKVEAASLALALDLTRPWLWDRLDPAVRERVVDYLAPAVGDPTYPRINWVWFRLVVQAFLRSVGGPWSAADVEEDLATHDGFRREDGWMADGHERAFDHYVGWALHLYPQLWARMPGAAGFAEDRRARDTGLLDRFLLDAVHLVGADGSPLVQGRSLTYRFAAAAPFWVGVLAEVPSTPPGVLRRAATAVVRHFTDRGAPDERRLLSLGWHGPWPRIAQSYSGPGSPYWAVKGMLGLVLPAEHPVWTADEQPLPVERGDFVRAITAPGWLVTGTAADGVVRVVNHGTDHATPGDTRGDSPLYARLGYSTATCPPLDPGSWADPYDQAVVLLDAEGRASHRSGMAAGPTRVVDADGVAVGLGSSSGVVRWLEPDEEQVHHGSGWTGRHHDAGTATVHSLVRGPWEVRLVRVDDLAEDRPPAALRLSGWPVAGAELDIAPGPAPAVRADGGTRSALTVLLGRATGAGVSVRADAGPLGPVAAVPRAHFPALPGEWFAVLLDLARDDGPRSAEPGLRLDRDGSTTWVATRWPDGVRTRTALP</sequence>
<protein>
    <submittedName>
        <fullName evidence="3">DUF2264 domain-containing protein</fullName>
    </submittedName>
</protein>
<evidence type="ECO:0000313" key="4">
    <source>
        <dbReference type="Proteomes" id="UP001596220"/>
    </source>
</evidence>
<organism evidence="3 4">
    <name type="scientific">Saccharothrix lopnurensis</name>
    <dbReference type="NCBI Taxonomy" id="1670621"/>
    <lineage>
        <taxon>Bacteria</taxon>
        <taxon>Bacillati</taxon>
        <taxon>Actinomycetota</taxon>
        <taxon>Actinomycetes</taxon>
        <taxon>Pseudonocardiales</taxon>
        <taxon>Pseudonocardiaceae</taxon>
        <taxon>Saccharothrix</taxon>
    </lineage>
</organism>
<dbReference type="Pfam" id="PF10022">
    <property type="entry name" value="DUF2264"/>
    <property type="match status" value="1"/>
</dbReference>
<feature type="domain" description="DUF2264" evidence="2">
    <location>
        <begin position="37"/>
        <end position="385"/>
    </location>
</feature>
<dbReference type="Proteomes" id="UP001596220">
    <property type="component" value="Unassembled WGS sequence"/>
</dbReference>
<dbReference type="EMBL" id="JBHSQO010000023">
    <property type="protein sequence ID" value="MFC6091994.1"/>
    <property type="molecule type" value="Genomic_DNA"/>
</dbReference>
<evidence type="ECO:0000256" key="1">
    <source>
        <dbReference type="SAM" id="MobiDB-lite"/>
    </source>
</evidence>
<evidence type="ECO:0000313" key="3">
    <source>
        <dbReference type="EMBL" id="MFC6091994.1"/>
    </source>
</evidence>
<reference evidence="4" key="1">
    <citation type="journal article" date="2019" name="Int. J. Syst. Evol. Microbiol.">
        <title>The Global Catalogue of Microorganisms (GCM) 10K type strain sequencing project: providing services to taxonomists for standard genome sequencing and annotation.</title>
        <authorList>
            <consortium name="The Broad Institute Genomics Platform"/>
            <consortium name="The Broad Institute Genome Sequencing Center for Infectious Disease"/>
            <person name="Wu L."/>
            <person name="Ma J."/>
        </authorList>
    </citation>
    <scope>NUCLEOTIDE SEQUENCE [LARGE SCALE GENOMIC DNA]</scope>
    <source>
        <strain evidence="4">CGMCC 4.7246</strain>
    </source>
</reference>
<feature type="compositionally biased region" description="Basic and acidic residues" evidence="1">
    <location>
        <begin position="13"/>
        <end position="22"/>
    </location>
</feature>
<feature type="region of interest" description="Disordered" evidence="1">
    <location>
        <begin position="1"/>
        <end position="26"/>
    </location>
</feature>
<evidence type="ECO:0000259" key="2">
    <source>
        <dbReference type="Pfam" id="PF10022"/>
    </source>
</evidence>
<name>A0ABW1PAF0_9PSEU</name>
<accession>A0ABW1PAF0</accession>
<dbReference type="InterPro" id="IPR049349">
    <property type="entry name" value="DUF2264_N"/>
</dbReference>
<proteinExistence type="predicted"/>
<keyword evidence="4" id="KW-1185">Reference proteome</keyword>